<reference evidence="2" key="1">
    <citation type="journal article" date="2020" name="Nat. Commun.">
        <title>Large-scale genome sequencing of mycorrhizal fungi provides insights into the early evolution of symbiotic traits.</title>
        <authorList>
            <person name="Miyauchi S."/>
            <person name="Kiss E."/>
            <person name="Kuo A."/>
            <person name="Drula E."/>
            <person name="Kohler A."/>
            <person name="Sanchez-Garcia M."/>
            <person name="Morin E."/>
            <person name="Andreopoulos B."/>
            <person name="Barry K.W."/>
            <person name="Bonito G."/>
            <person name="Buee M."/>
            <person name="Carver A."/>
            <person name="Chen C."/>
            <person name="Cichocki N."/>
            <person name="Clum A."/>
            <person name="Culley D."/>
            <person name="Crous P.W."/>
            <person name="Fauchery L."/>
            <person name="Girlanda M."/>
            <person name="Hayes R.D."/>
            <person name="Keri Z."/>
            <person name="LaButti K."/>
            <person name="Lipzen A."/>
            <person name="Lombard V."/>
            <person name="Magnuson J."/>
            <person name="Maillard F."/>
            <person name="Murat C."/>
            <person name="Nolan M."/>
            <person name="Ohm R.A."/>
            <person name="Pangilinan J."/>
            <person name="Pereira M.F."/>
            <person name="Perotto S."/>
            <person name="Peter M."/>
            <person name="Pfister S."/>
            <person name="Riley R."/>
            <person name="Sitrit Y."/>
            <person name="Stielow J.B."/>
            <person name="Szollosi G."/>
            <person name="Zifcakova L."/>
            <person name="Stursova M."/>
            <person name="Spatafora J.W."/>
            <person name="Tedersoo L."/>
            <person name="Vaario L.M."/>
            <person name="Yamada A."/>
            <person name="Yan M."/>
            <person name="Wang P."/>
            <person name="Xu J."/>
            <person name="Bruns T."/>
            <person name="Baldrian P."/>
            <person name="Vilgalys R."/>
            <person name="Dunand C."/>
            <person name="Henrissat B."/>
            <person name="Grigoriev I.V."/>
            <person name="Hibbett D."/>
            <person name="Nagy L.G."/>
            <person name="Martin F.M."/>
        </authorList>
    </citation>
    <scope>NUCLEOTIDE SEQUENCE</scope>
    <source>
        <strain evidence="2">UP504</strain>
    </source>
</reference>
<evidence type="ECO:0000256" key="1">
    <source>
        <dbReference type="SAM" id="MobiDB-lite"/>
    </source>
</evidence>
<evidence type="ECO:0000313" key="3">
    <source>
        <dbReference type="Proteomes" id="UP000886523"/>
    </source>
</evidence>
<dbReference type="EMBL" id="MU129253">
    <property type="protein sequence ID" value="KAF9504190.1"/>
    <property type="molecule type" value="Genomic_DNA"/>
</dbReference>
<name>A0A9P6DN30_9AGAM</name>
<dbReference type="AlphaFoldDB" id="A0A9P6DN30"/>
<feature type="region of interest" description="Disordered" evidence="1">
    <location>
        <begin position="47"/>
        <end position="95"/>
    </location>
</feature>
<evidence type="ECO:0000313" key="2">
    <source>
        <dbReference type="EMBL" id="KAF9504190.1"/>
    </source>
</evidence>
<comment type="caution">
    <text evidence="2">The sequence shown here is derived from an EMBL/GenBank/DDBJ whole genome shotgun (WGS) entry which is preliminary data.</text>
</comment>
<gene>
    <name evidence="2" type="ORF">BS47DRAFT_1401665</name>
</gene>
<accession>A0A9P6DN30</accession>
<sequence>MSKFLAHALYKHMPAIPLQQSLLQSLLDYTQRVRQSFWVPVDEDSSFMLPSSSDSSSSSSSDPSSSSESLSSPSGLSSSPSGSSSSLSGSSSVLSAGSHVSHTWMALLSTDEDPDVSLHILSQLRRFLMALVETHVLFLNGPVPKVSQLDLVLTWY</sequence>
<proteinExistence type="predicted"/>
<organism evidence="2 3">
    <name type="scientific">Hydnum rufescens UP504</name>
    <dbReference type="NCBI Taxonomy" id="1448309"/>
    <lineage>
        <taxon>Eukaryota</taxon>
        <taxon>Fungi</taxon>
        <taxon>Dikarya</taxon>
        <taxon>Basidiomycota</taxon>
        <taxon>Agaricomycotina</taxon>
        <taxon>Agaricomycetes</taxon>
        <taxon>Cantharellales</taxon>
        <taxon>Hydnaceae</taxon>
        <taxon>Hydnum</taxon>
    </lineage>
</organism>
<dbReference type="Proteomes" id="UP000886523">
    <property type="component" value="Unassembled WGS sequence"/>
</dbReference>
<keyword evidence="3" id="KW-1185">Reference proteome</keyword>
<protein>
    <submittedName>
        <fullName evidence="2">Uncharacterized protein</fullName>
    </submittedName>
</protein>